<dbReference type="InterPro" id="IPR050639">
    <property type="entry name" value="SSR_resolvase"/>
</dbReference>
<evidence type="ECO:0000256" key="1">
    <source>
        <dbReference type="ARBA" id="ARBA00022908"/>
    </source>
</evidence>
<keyword evidence="2" id="KW-0238">DNA-binding</keyword>
<dbReference type="CDD" id="cd00338">
    <property type="entry name" value="Ser_Recombinase"/>
    <property type="match status" value="1"/>
</dbReference>
<dbReference type="InterPro" id="IPR011109">
    <property type="entry name" value="DNA_bind_recombinase_dom"/>
</dbReference>
<dbReference type="PANTHER" id="PTHR30461:SF2">
    <property type="entry name" value="SERINE RECOMBINASE PINE-RELATED"/>
    <property type="match status" value="1"/>
</dbReference>
<dbReference type="PROSITE" id="PS00398">
    <property type="entry name" value="RECOMBINASES_2"/>
    <property type="match status" value="1"/>
</dbReference>
<evidence type="ECO:0000256" key="2">
    <source>
        <dbReference type="ARBA" id="ARBA00023125"/>
    </source>
</evidence>
<dbReference type="InterPro" id="IPR006118">
    <property type="entry name" value="Recombinase_CS"/>
</dbReference>
<dbReference type="EMBL" id="JACAQA010000018">
    <property type="protein sequence ID" value="NWB87426.1"/>
    <property type="molecule type" value="Genomic_DNA"/>
</dbReference>
<dbReference type="Pfam" id="PF07508">
    <property type="entry name" value="Recombinase"/>
    <property type="match status" value="1"/>
</dbReference>
<dbReference type="Gene3D" id="3.40.50.1390">
    <property type="entry name" value="Resolvase, N-terminal catalytic domain"/>
    <property type="match status" value="1"/>
</dbReference>
<dbReference type="PANTHER" id="PTHR30461">
    <property type="entry name" value="DNA-INVERTASE FROM LAMBDOID PROPHAGE"/>
    <property type="match status" value="1"/>
</dbReference>
<evidence type="ECO:0000256" key="4">
    <source>
        <dbReference type="PIRSR" id="PIRSR606118-50"/>
    </source>
</evidence>
<proteinExistence type="predicted"/>
<evidence type="ECO:0000313" key="7">
    <source>
        <dbReference type="Proteomes" id="UP000522864"/>
    </source>
</evidence>
<reference evidence="6 7" key="1">
    <citation type="submission" date="2020-04" db="EMBL/GenBank/DDBJ databases">
        <title>Molecular characterization of pseudomonads from Agaricus bisporus reveal novel blotch 2 pathogens in Western Europe.</title>
        <authorList>
            <person name="Taparia T."/>
            <person name="Krijger M."/>
            <person name="Haynes E."/>
            <person name="Elpinstone J.G."/>
            <person name="Noble R."/>
            <person name="Van Der Wolf J."/>
        </authorList>
    </citation>
    <scope>NUCLEOTIDE SEQUENCE [LARGE SCALE GENOMIC DNA]</scope>
    <source>
        <strain evidence="6 7">G9001</strain>
    </source>
</reference>
<sequence length="534" mass="60622">MPYAVGYARFSSAKQGSGTSLERQQEMIAKWIGENPEYKIYPKTFEDLGRSASKGDHLKHGFGKLQEAIELKEIGEGDVILVEAIDRIGRLPELKMFSLINQIIEAGVRIITLQDETVYGPIITAGQIWLLLGKVQQAFTYSQELGGRIKKSYTIREQMARKGLIPKRRTPIWLNTDGTLKDDIAAAMKTAFEDALSGLGERRILKRLKAMHSAFEKSHPASVRKWLTNKTAIGFWREHLIYPPIVSQELFYQVQRCFEEAYVPASSPTKHFLSGLVKCGNCGSSFQVKVNKSSPNSMHCSARAIHGIDRCENGTSFPVPVLLHICHDTATLAVENALQNIELSKTKKQSIILEGRLNDIAKKITNLMDSLEQYGPVPELDIQIKLLLSERTKLENEKLYLAEDDTVNTSNYENAWDYQHELIEDDPMRLNALLQSVGYQIKCYANRSILANTIGNELSKSTYINYNRKIQAYRLLVNGNIYNIANREGTFTKERLRTFEEMLRAQREGTALYKEVQLPPEQQEMYDFLESLEG</sequence>
<evidence type="ECO:0000259" key="5">
    <source>
        <dbReference type="PROSITE" id="PS51736"/>
    </source>
</evidence>
<dbReference type="SMART" id="SM00857">
    <property type="entry name" value="Resolvase"/>
    <property type="match status" value="1"/>
</dbReference>
<keyword evidence="1" id="KW-0229">DNA integration</keyword>
<gene>
    <name evidence="6" type="ORF">HX830_21400</name>
</gene>
<evidence type="ECO:0000256" key="3">
    <source>
        <dbReference type="ARBA" id="ARBA00023172"/>
    </source>
</evidence>
<dbReference type="GO" id="GO:0015074">
    <property type="term" value="P:DNA integration"/>
    <property type="evidence" value="ECO:0007669"/>
    <property type="project" value="UniProtKB-KW"/>
</dbReference>
<dbReference type="GO" id="GO:0000150">
    <property type="term" value="F:DNA strand exchange activity"/>
    <property type="evidence" value="ECO:0007669"/>
    <property type="project" value="InterPro"/>
</dbReference>
<dbReference type="Pfam" id="PF00239">
    <property type="entry name" value="Resolvase"/>
    <property type="match status" value="1"/>
</dbReference>
<dbReference type="InterPro" id="IPR006119">
    <property type="entry name" value="Resolv_N"/>
</dbReference>
<protein>
    <submittedName>
        <fullName evidence="6">Recombinase family protein</fullName>
    </submittedName>
</protein>
<keyword evidence="3" id="KW-0233">DNA recombination</keyword>
<dbReference type="GO" id="GO:0003677">
    <property type="term" value="F:DNA binding"/>
    <property type="evidence" value="ECO:0007669"/>
    <property type="project" value="UniProtKB-KW"/>
</dbReference>
<evidence type="ECO:0000313" key="6">
    <source>
        <dbReference type="EMBL" id="NWB87426.1"/>
    </source>
</evidence>
<name>A0A7Y7WU94_9PSED</name>
<dbReference type="SUPFAM" id="SSF53041">
    <property type="entry name" value="Resolvase-like"/>
    <property type="match status" value="1"/>
</dbReference>
<organism evidence="6 7">
    <name type="scientific">Pseudomonas gingeri</name>
    <dbReference type="NCBI Taxonomy" id="117681"/>
    <lineage>
        <taxon>Bacteria</taxon>
        <taxon>Pseudomonadati</taxon>
        <taxon>Pseudomonadota</taxon>
        <taxon>Gammaproteobacteria</taxon>
        <taxon>Pseudomonadales</taxon>
        <taxon>Pseudomonadaceae</taxon>
        <taxon>Pseudomonas</taxon>
    </lineage>
</organism>
<dbReference type="PROSITE" id="PS51736">
    <property type="entry name" value="RECOMBINASES_3"/>
    <property type="match status" value="1"/>
</dbReference>
<feature type="domain" description="Resolvase/invertase-type recombinase catalytic" evidence="5">
    <location>
        <begin position="3"/>
        <end position="166"/>
    </location>
</feature>
<dbReference type="Gene3D" id="3.90.1750.20">
    <property type="entry name" value="Putative Large Serine Recombinase, Chain B, Domain 2"/>
    <property type="match status" value="1"/>
</dbReference>
<dbReference type="AlphaFoldDB" id="A0A7Y7WU94"/>
<dbReference type="Proteomes" id="UP000522864">
    <property type="component" value="Unassembled WGS sequence"/>
</dbReference>
<comment type="caution">
    <text evidence="6">The sequence shown here is derived from an EMBL/GenBank/DDBJ whole genome shotgun (WGS) entry which is preliminary data.</text>
</comment>
<dbReference type="InterPro" id="IPR038109">
    <property type="entry name" value="DNA_bind_recomb_sf"/>
</dbReference>
<feature type="active site" description="O-(5'-phospho-DNA)-serine intermediate" evidence="4">
    <location>
        <position position="11"/>
    </location>
</feature>
<accession>A0A7Y7WU94</accession>
<dbReference type="Pfam" id="PF13408">
    <property type="entry name" value="Zn_ribbon_recom"/>
    <property type="match status" value="1"/>
</dbReference>
<dbReference type="InterPro" id="IPR025827">
    <property type="entry name" value="Zn_ribbon_recom_dom"/>
</dbReference>
<dbReference type="RefSeq" id="WP_177102437.1">
    <property type="nucleotide sequence ID" value="NZ_JACAQA010000018.1"/>
</dbReference>
<dbReference type="InterPro" id="IPR036162">
    <property type="entry name" value="Resolvase-like_N_sf"/>
</dbReference>